<dbReference type="Pfam" id="PF13556">
    <property type="entry name" value="HTH_30"/>
    <property type="match status" value="1"/>
</dbReference>
<evidence type="ECO:0000259" key="2">
    <source>
        <dbReference type="Pfam" id="PF07905"/>
    </source>
</evidence>
<dbReference type="SUPFAM" id="SSF46689">
    <property type="entry name" value="Homeodomain-like"/>
    <property type="match status" value="1"/>
</dbReference>
<dbReference type="PANTHER" id="PTHR33744">
    <property type="entry name" value="CARBOHYDRATE DIACID REGULATOR"/>
    <property type="match status" value="1"/>
</dbReference>
<sequence length="538" mass="60761">MLTVQDVLQMEIMSGSRVHAARQALPLREVKRVSVIEVPVENFVREHELVLSTAVGCGHDTELFCRFLRDVIHSGASALGVATGPHIASVPEDARTLAEQHDLPLIEIPWETRFSDIIQEIFLQIESRQHRLITLSERVQRDLHQLVLQGKGLASLTSTVQQLLGTSVQFAWDVMNEGSRWLDHSSFAGAIPPLSPHPSLPPHWGWFQNGPEMHAAVPVASGARTRGYLLVKVPEGTGLELFLTEERKVVLEHAATACAFCCLRESAVLETELRLQDDFVWSLAQGDFSSSDQMASRARVLGLDISLPYVCLIGKLEKNNPLTQMGNEIPPDLSEAIHHAARKLNKRVLTTYQGSERIIFLETDPEQVMEYVHSFLDQVEEKLRQHHPGWIISWGIGENQAGVHRFHEGYRDARTAFTLGRRQKGPGRHFTADTGLYRALHHLAAHDEMKAITRSILGRLLDYSRRRGIDLIHTFQCYFRNHGNVSQTARELNLHRQSLLYRLRKIESLTGRSLIDADDLFLLQLSIKIWMCEEDGGE</sequence>
<evidence type="ECO:0000256" key="1">
    <source>
        <dbReference type="ARBA" id="ARBA00006754"/>
    </source>
</evidence>
<organism evidence="5 6">
    <name type="scientific">Marinithermofilum abyssi</name>
    <dbReference type="NCBI Taxonomy" id="1571185"/>
    <lineage>
        <taxon>Bacteria</taxon>
        <taxon>Bacillati</taxon>
        <taxon>Bacillota</taxon>
        <taxon>Bacilli</taxon>
        <taxon>Bacillales</taxon>
        <taxon>Thermoactinomycetaceae</taxon>
        <taxon>Marinithermofilum</taxon>
    </lineage>
</organism>
<dbReference type="InterPro" id="IPR051448">
    <property type="entry name" value="CdaR-like_regulators"/>
</dbReference>
<feature type="domain" description="CdaR GGDEF-like" evidence="4">
    <location>
        <begin position="286"/>
        <end position="417"/>
    </location>
</feature>
<gene>
    <name evidence="5" type="ORF">GCM10011571_13850</name>
</gene>
<dbReference type="InterPro" id="IPR042070">
    <property type="entry name" value="PucR_C-HTH_sf"/>
</dbReference>
<accession>A0A8J2VH28</accession>
<evidence type="ECO:0000259" key="4">
    <source>
        <dbReference type="Pfam" id="PF17853"/>
    </source>
</evidence>
<dbReference type="Pfam" id="PF07905">
    <property type="entry name" value="PucR"/>
    <property type="match status" value="1"/>
</dbReference>
<reference evidence="5" key="1">
    <citation type="journal article" date="2014" name="Int. J. Syst. Evol. Microbiol.">
        <title>Complete genome sequence of Corynebacterium casei LMG S-19264T (=DSM 44701T), isolated from a smear-ripened cheese.</title>
        <authorList>
            <consortium name="US DOE Joint Genome Institute (JGI-PGF)"/>
            <person name="Walter F."/>
            <person name="Albersmeier A."/>
            <person name="Kalinowski J."/>
            <person name="Ruckert C."/>
        </authorList>
    </citation>
    <scope>NUCLEOTIDE SEQUENCE</scope>
    <source>
        <strain evidence="5">CGMCC 1.15179</strain>
    </source>
</reference>
<dbReference type="InterPro" id="IPR009057">
    <property type="entry name" value="Homeodomain-like_sf"/>
</dbReference>
<dbReference type="AlphaFoldDB" id="A0A8J2VH28"/>
<evidence type="ECO:0000313" key="6">
    <source>
        <dbReference type="Proteomes" id="UP000625210"/>
    </source>
</evidence>
<dbReference type="Pfam" id="PF17853">
    <property type="entry name" value="GGDEF_2"/>
    <property type="match status" value="1"/>
</dbReference>
<comment type="caution">
    <text evidence="5">The sequence shown here is derived from an EMBL/GenBank/DDBJ whole genome shotgun (WGS) entry which is preliminary data.</text>
</comment>
<proteinExistence type="inferred from homology"/>
<dbReference type="PANTHER" id="PTHR33744:SF1">
    <property type="entry name" value="DNA-BINDING TRANSCRIPTIONAL ACTIVATOR ADER"/>
    <property type="match status" value="1"/>
</dbReference>
<dbReference type="Proteomes" id="UP000625210">
    <property type="component" value="Unassembled WGS sequence"/>
</dbReference>
<protein>
    <submittedName>
        <fullName evidence="5">Purine catabolism regulatory protein</fullName>
    </submittedName>
</protein>
<dbReference type="EMBL" id="BMHQ01000004">
    <property type="protein sequence ID" value="GGE13634.1"/>
    <property type="molecule type" value="Genomic_DNA"/>
</dbReference>
<feature type="domain" description="PucR C-terminal helix-turn-helix" evidence="3">
    <location>
        <begin position="471"/>
        <end position="529"/>
    </location>
</feature>
<dbReference type="InterPro" id="IPR012914">
    <property type="entry name" value="PucR_dom"/>
</dbReference>
<dbReference type="InterPro" id="IPR041522">
    <property type="entry name" value="CdaR_GGDEF"/>
</dbReference>
<keyword evidence="6" id="KW-1185">Reference proteome</keyword>
<dbReference type="InterPro" id="IPR025736">
    <property type="entry name" value="PucR_C-HTH_dom"/>
</dbReference>
<dbReference type="Gene3D" id="1.10.10.2840">
    <property type="entry name" value="PucR C-terminal helix-turn-helix domain"/>
    <property type="match status" value="1"/>
</dbReference>
<reference evidence="5" key="2">
    <citation type="submission" date="2020-09" db="EMBL/GenBank/DDBJ databases">
        <authorList>
            <person name="Sun Q."/>
            <person name="Zhou Y."/>
        </authorList>
    </citation>
    <scope>NUCLEOTIDE SEQUENCE</scope>
    <source>
        <strain evidence="5">CGMCC 1.15179</strain>
    </source>
</reference>
<comment type="similarity">
    <text evidence="1">Belongs to the CdaR family.</text>
</comment>
<evidence type="ECO:0000259" key="3">
    <source>
        <dbReference type="Pfam" id="PF13556"/>
    </source>
</evidence>
<name>A0A8J2VH28_9BACL</name>
<evidence type="ECO:0000313" key="5">
    <source>
        <dbReference type="EMBL" id="GGE13634.1"/>
    </source>
</evidence>
<dbReference type="RefSeq" id="WP_188647173.1">
    <property type="nucleotide sequence ID" value="NZ_BMHQ01000004.1"/>
</dbReference>
<feature type="domain" description="Purine catabolism PurC-like" evidence="2">
    <location>
        <begin position="6"/>
        <end position="125"/>
    </location>
</feature>